<keyword evidence="1" id="KW-1133">Transmembrane helix</keyword>
<evidence type="ECO:0000313" key="3">
    <source>
        <dbReference type="Proteomes" id="UP001211005"/>
    </source>
</evidence>
<accession>A0ABY7LJU6</accession>
<keyword evidence="3" id="KW-1185">Reference proteome</keyword>
<dbReference type="RefSeq" id="WP_269558799.1">
    <property type="nucleotide sequence ID" value="NZ_CP114767.1"/>
</dbReference>
<gene>
    <name evidence="2" type="ORF">O3303_12885</name>
</gene>
<evidence type="ECO:0000256" key="1">
    <source>
        <dbReference type="SAM" id="Phobius"/>
    </source>
</evidence>
<dbReference type="NCBIfam" id="NF046082">
    <property type="entry name" value="assoc_w_XrtX"/>
    <property type="match status" value="1"/>
</dbReference>
<evidence type="ECO:0000313" key="2">
    <source>
        <dbReference type="EMBL" id="WBA40713.1"/>
    </source>
</evidence>
<keyword evidence="1" id="KW-0812">Transmembrane</keyword>
<dbReference type="EMBL" id="CP114767">
    <property type="protein sequence ID" value="WBA40713.1"/>
    <property type="molecule type" value="Genomic_DNA"/>
</dbReference>
<feature type="transmembrane region" description="Helical" evidence="1">
    <location>
        <begin position="85"/>
        <end position="104"/>
    </location>
</feature>
<evidence type="ECO:0008006" key="4">
    <source>
        <dbReference type="Google" id="ProtNLM"/>
    </source>
</evidence>
<name>A0ABY7LJU6_9BACT</name>
<keyword evidence="1" id="KW-0472">Membrane</keyword>
<proteinExistence type="predicted"/>
<feature type="transmembrane region" description="Helical" evidence="1">
    <location>
        <begin position="111"/>
        <end position="129"/>
    </location>
</feature>
<dbReference type="Proteomes" id="UP001211005">
    <property type="component" value="Chromosome"/>
</dbReference>
<reference evidence="2 3" key="1">
    <citation type="submission" date="2022-12" db="EMBL/GenBank/DDBJ databases">
        <title>Hymenobacter canadensis sp. nov. isolated from lake water of the Cambridge Bay, Canada.</title>
        <authorList>
            <person name="Kim W.H."/>
            <person name="Lee Y.M."/>
        </authorList>
    </citation>
    <scope>NUCLEOTIDE SEQUENCE [LARGE SCALE GENOMIC DNA]</scope>
    <source>
        <strain evidence="2 3">PAMC 29467</strain>
    </source>
</reference>
<organism evidence="2 3">
    <name type="scientific">Hymenobacter canadensis</name>
    <dbReference type="NCBI Taxonomy" id="2999067"/>
    <lineage>
        <taxon>Bacteria</taxon>
        <taxon>Pseudomonadati</taxon>
        <taxon>Bacteroidota</taxon>
        <taxon>Cytophagia</taxon>
        <taxon>Cytophagales</taxon>
        <taxon>Hymenobacteraceae</taxon>
        <taxon>Hymenobacter</taxon>
    </lineage>
</organism>
<feature type="transmembrane region" description="Helical" evidence="1">
    <location>
        <begin position="149"/>
        <end position="166"/>
    </location>
</feature>
<sequence length="175" mass="19076">MPATLGNSSLVATHRSWTVARLMRLVAVALLIGLLFVCGIYDEVIFAALGPAWQKAATALGFSEQLARLQQGISGEVVKRSLPVVATYALLYLSLALLLLRLLLPAHHMPLVLKLYGAVIATYVVLLLAGRLTGNVPWIYQLGRRLIDFLVSPLPVIIAVCLLRWYRPGPVRPTG</sequence>
<protein>
    <recommendedName>
        <fullName evidence="4">Exosortase F system-associated protein</fullName>
    </recommendedName>
</protein>
<feature type="transmembrane region" description="Helical" evidence="1">
    <location>
        <begin position="25"/>
        <end position="49"/>
    </location>
</feature>